<feature type="region of interest" description="Disordered" evidence="1">
    <location>
        <begin position="1"/>
        <end position="25"/>
    </location>
</feature>
<proteinExistence type="predicted"/>
<organism evidence="2">
    <name type="scientific">Sesamum radiatum</name>
    <name type="common">Black benniseed</name>
    <dbReference type="NCBI Taxonomy" id="300843"/>
    <lineage>
        <taxon>Eukaryota</taxon>
        <taxon>Viridiplantae</taxon>
        <taxon>Streptophyta</taxon>
        <taxon>Embryophyta</taxon>
        <taxon>Tracheophyta</taxon>
        <taxon>Spermatophyta</taxon>
        <taxon>Magnoliopsida</taxon>
        <taxon>eudicotyledons</taxon>
        <taxon>Gunneridae</taxon>
        <taxon>Pentapetalae</taxon>
        <taxon>asterids</taxon>
        <taxon>lamiids</taxon>
        <taxon>Lamiales</taxon>
        <taxon>Pedaliaceae</taxon>
        <taxon>Sesamum</taxon>
    </lineage>
</organism>
<reference evidence="2" key="1">
    <citation type="submission" date="2020-06" db="EMBL/GenBank/DDBJ databases">
        <authorList>
            <person name="Li T."/>
            <person name="Hu X."/>
            <person name="Zhang T."/>
            <person name="Song X."/>
            <person name="Zhang H."/>
            <person name="Dai N."/>
            <person name="Sheng W."/>
            <person name="Hou X."/>
            <person name="Wei L."/>
        </authorList>
    </citation>
    <scope>NUCLEOTIDE SEQUENCE</scope>
    <source>
        <strain evidence="2">G02</strain>
        <tissue evidence="2">Leaf</tissue>
    </source>
</reference>
<sequence length="56" mass="5751">MTASVKGTPCRSSSGAPRGGTAADTCSRKATATICWMAPSKTGDNSFVEVSEDVLR</sequence>
<dbReference type="AlphaFoldDB" id="A0AAW2JLK8"/>
<dbReference type="EMBL" id="JACGWJ010000071">
    <property type="protein sequence ID" value="KAL0295224.1"/>
    <property type="molecule type" value="Genomic_DNA"/>
</dbReference>
<evidence type="ECO:0000256" key="1">
    <source>
        <dbReference type="SAM" id="MobiDB-lite"/>
    </source>
</evidence>
<comment type="caution">
    <text evidence="2">The sequence shown here is derived from an EMBL/GenBank/DDBJ whole genome shotgun (WGS) entry which is preliminary data.</text>
</comment>
<gene>
    <name evidence="2" type="ORF">Sradi_6845800</name>
</gene>
<feature type="compositionally biased region" description="Polar residues" evidence="1">
    <location>
        <begin position="1"/>
        <end position="15"/>
    </location>
</feature>
<protein>
    <submittedName>
        <fullName evidence="2">Uncharacterized protein</fullName>
    </submittedName>
</protein>
<name>A0AAW2JLK8_SESRA</name>
<reference evidence="2" key="2">
    <citation type="journal article" date="2024" name="Plant">
        <title>Genomic evolution and insights into agronomic trait innovations of Sesamum species.</title>
        <authorList>
            <person name="Miao H."/>
            <person name="Wang L."/>
            <person name="Qu L."/>
            <person name="Liu H."/>
            <person name="Sun Y."/>
            <person name="Le M."/>
            <person name="Wang Q."/>
            <person name="Wei S."/>
            <person name="Zheng Y."/>
            <person name="Lin W."/>
            <person name="Duan Y."/>
            <person name="Cao H."/>
            <person name="Xiong S."/>
            <person name="Wang X."/>
            <person name="Wei L."/>
            <person name="Li C."/>
            <person name="Ma Q."/>
            <person name="Ju M."/>
            <person name="Zhao R."/>
            <person name="Li G."/>
            <person name="Mu C."/>
            <person name="Tian Q."/>
            <person name="Mei H."/>
            <person name="Zhang T."/>
            <person name="Gao T."/>
            <person name="Zhang H."/>
        </authorList>
    </citation>
    <scope>NUCLEOTIDE SEQUENCE</scope>
    <source>
        <strain evidence="2">G02</strain>
    </source>
</reference>
<evidence type="ECO:0000313" key="2">
    <source>
        <dbReference type="EMBL" id="KAL0295224.1"/>
    </source>
</evidence>
<accession>A0AAW2JLK8</accession>